<gene>
    <name evidence="1" type="ORF">SFRICE_013680</name>
</gene>
<protein>
    <submittedName>
        <fullName evidence="1">SFRICE_013680</fullName>
    </submittedName>
</protein>
<name>A0A2H1VJ53_SPOFR</name>
<sequence length="343" mass="38603">MWLSRHSRVGTSDDNANNCIKRTHRQEYKLSNLVLVTESLTFMAGTHNLPALLNWYRRWTPAAACFFSIRWVASPPSSRIMLGVHVAVGVQHWSMHHQNASSLSPRHANIASLAIFPGNKGIPSGPLPSSFTKPLGSQAACTLTATRHFRKFGSFFYDIDKPLNDHTDHLMHVPKRLLLHSACCKCCRLPSARSRPVPLASRSAPPSARKTTQIWTPRFLNAPSTRVCSDTDAMPTRVCSGTHTLVPRVCIDTNDNKLLCRRKTRRRRVFPKRVSTCTNLSILQRLIILSSRSKSHDTRHLLFSNLDLPSPEGMLFNVPDAIRWVRLSSCNGLLVRLDPFIFV</sequence>
<accession>A0A2H1VJ53</accession>
<dbReference type="EMBL" id="ODYU01002843">
    <property type="protein sequence ID" value="SOQ40826.1"/>
    <property type="molecule type" value="Genomic_DNA"/>
</dbReference>
<organism evidence="1">
    <name type="scientific">Spodoptera frugiperda</name>
    <name type="common">Fall armyworm</name>
    <dbReference type="NCBI Taxonomy" id="7108"/>
    <lineage>
        <taxon>Eukaryota</taxon>
        <taxon>Metazoa</taxon>
        <taxon>Ecdysozoa</taxon>
        <taxon>Arthropoda</taxon>
        <taxon>Hexapoda</taxon>
        <taxon>Insecta</taxon>
        <taxon>Pterygota</taxon>
        <taxon>Neoptera</taxon>
        <taxon>Endopterygota</taxon>
        <taxon>Lepidoptera</taxon>
        <taxon>Glossata</taxon>
        <taxon>Ditrysia</taxon>
        <taxon>Noctuoidea</taxon>
        <taxon>Noctuidae</taxon>
        <taxon>Amphipyrinae</taxon>
        <taxon>Spodoptera</taxon>
    </lineage>
</organism>
<reference evidence="1" key="1">
    <citation type="submission" date="2016-07" db="EMBL/GenBank/DDBJ databases">
        <authorList>
            <person name="Bretaudeau A."/>
        </authorList>
    </citation>
    <scope>NUCLEOTIDE SEQUENCE</scope>
    <source>
        <strain evidence="1">Rice</strain>
        <tissue evidence="1">Whole body</tissue>
    </source>
</reference>
<dbReference type="AlphaFoldDB" id="A0A2H1VJ53"/>
<proteinExistence type="predicted"/>
<evidence type="ECO:0000313" key="1">
    <source>
        <dbReference type="EMBL" id="SOQ40826.1"/>
    </source>
</evidence>